<comment type="caution">
    <text evidence="1">The sequence shown here is derived from an EMBL/GenBank/DDBJ whole genome shotgun (WGS) entry which is preliminary data.</text>
</comment>
<accession>A0A5J4VFN4</accession>
<gene>
    <name evidence="1" type="ORF">EZS28_023265</name>
</gene>
<evidence type="ECO:0000313" key="2">
    <source>
        <dbReference type="Proteomes" id="UP000324800"/>
    </source>
</evidence>
<dbReference type="Proteomes" id="UP000324800">
    <property type="component" value="Unassembled WGS sequence"/>
</dbReference>
<name>A0A5J4VFN4_9EUKA</name>
<organism evidence="1 2">
    <name type="scientific">Streblomastix strix</name>
    <dbReference type="NCBI Taxonomy" id="222440"/>
    <lineage>
        <taxon>Eukaryota</taxon>
        <taxon>Metamonada</taxon>
        <taxon>Preaxostyla</taxon>
        <taxon>Oxymonadida</taxon>
        <taxon>Streblomastigidae</taxon>
        <taxon>Streblomastix</taxon>
    </lineage>
</organism>
<reference evidence="1 2" key="1">
    <citation type="submission" date="2019-03" db="EMBL/GenBank/DDBJ databases">
        <title>Single cell metagenomics reveals metabolic interactions within the superorganism composed of flagellate Streblomastix strix and complex community of Bacteroidetes bacteria on its surface.</title>
        <authorList>
            <person name="Treitli S.C."/>
            <person name="Kolisko M."/>
            <person name="Husnik F."/>
            <person name="Keeling P."/>
            <person name="Hampl V."/>
        </authorList>
    </citation>
    <scope>NUCLEOTIDE SEQUENCE [LARGE SCALE GENOMIC DNA]</scope>
    <source>
        <strain evidence="1">ST1C</strain>
    </source>
</reference>
<dbReference type="EMBL" id="SNRW01007458">
    <property type="protein sequence ID" value="KAA6381209.1"/>
    <property type="molecule type" value="Genomic_DNA"/>
</dbReference>
<protein>
    <submittedName>
        <fullName evidence="1">Uncharacterized protein</fullName>
    </submittedName>
</protein>
<sequence>MMMRNQKIASNLATSLRSRKVKLKIRRTAQSKPDSDGSIADLSEARGISQQCFALLREYRLRRQLEILVGI</sequence>
<dbReference type="AlphaFoldDB" id="A0A5J4VFN4"/>
<proteinExistence type="predicted"/>
<evidence type="ECO:0000313" key="1">
    <source>
        <dbReference type="EMBL" id="KAA6381209.1"/>
    </source>
</evidence>